<dbReference type="InterPro" id="IPR045468">
    <property type="entry name" value="DUF6496"/>
</dbReference>
<evidence type="ECO:0000313" key="2">
    <source>
        <dbReference type="EMBL" id="CAB4154620.1"/>
    </source>
</evidence>
<proteinExistence type="predicted"/>
<name>A0A6J5N536_9CAUD</name>
<evidence type="ECO:0000256" key="1">
    <source>
        <dbReference type="SAM" id="MobiDB-lite"/>
    </source>
</evidence>
<dbReference type="EMBL" id="LR796624">
    <property type="protein sequence ID" value="CAB4154620.1"/>
    <property type="molecule type" value="Genomic_DNA"/>
</dbReference>
<feature type="region of interest" description="Disordered" evidence="1">
    <location>
        <begin position="77"/>
        <end position="112"/>
    </location>
</feature>
<feature type="compositionally biased region" description="Acidic residues" evidence="1">
    <location>
        <begin position="77"/>
        <end position="92"/>
    </location>
</feature>
<gene>
    <name evidence="2" type="ORF">UFOVP649_17</name>
</gene>
<reference evidence="2" key="1">
    <citation type="submission" date="2020-04" db="EMBL/GenBank/DDBJ databases">
        <authorList>
            <person name="Chiriac C."/>
            <person name="Salcher M."/>
            <person name="Ghai R."/>
            <person name="Kavagutti S V."/>
        </authorList>
    </citation>
    <scope>NUCLEOTIDE SEQUENCE</scope>
</reference>
<sequence length="112" mass="12489">MEDREDAVAPKSKKAQQAKIAKVMREFKAGTLKGSDKKPVKNRKQAIAIALSEAGMSMQGKSDAYWDSYVSVIVGEEEEEEGEEEETMDETAGEARCKGYLKSLEKDRAKKR</sequence>
<feature type="compositionally biased region" description="Basic and acidic residues" evidence="1">
    <location>
        <begin position="93"/>
        <end position="112"/>
    </location>
</feature>
<dbReference type="Pfam" id="PF20106">
    <property type="entry name" value="DUF6496"/>
    <property type="match status" value="1"/>
</dbReference>
<organism evidence="2">
    <name type="scientific">uncultured Caudovirales phage</name>
    <dbReference type="NCBI Taxonomy" id="2100421"/>
    <lineage>
        <taxon>Viruses</taxon>
        <taxon>Duplodnaviria</taxon>
        <taxon>Heunggongvirae</taxon>
        <taxon>Uroviricota</taxon>
        <taxon>Caudoviricetes</taxon>
        <taxon>Peduoviridae</taxon>
        <taxon>Maltschvirus</taxon>
        <taxon>Maltschvirus maltsch</taxon>
    </lineage>
</organism>
<protein>
    <submittedName>
        <fullName evidence="2">Uncharacterized protein</fullName>
    </submittedName>
</protein>
<accession>A0A6J5N536</accession>